<sequence length="148" mass="16216">MLQQREIAKVLSQVVHGSGILLHKGAFSASLLSSKGLPLITVTAADLPTSEYLASPDTLRVYSLLAINSYRQQEKCGDNSLDDWTVLSLDETLRVIVKRFLTGDKEDPHKELFVILFYMSPFSDIRAKASVDALSDVLAEGLKGYVSG</sequence>
<gene>
    <name evidence="1" type="ORF">METBISCDRAFT_23737</name>
</gene>
<dbReference type="Proteomes" id="UP000268321">
    <property type="component" value="Unassembled WGS sequence"/>
</dbReference>
<dbReference type="GO" id="GO:0071986">
    <property type="term" value="C:Ragulator complex"/>
    <property type="evidence" value="ECO:0007669"/>
    <property type="project" value="InterPro"/>
</dbReference>
<proteinExistence type="predicted"/>
<dbReference type="InterPro" id="IPR020233">
    <property type="entry name" value="Slm4"/>
</dbReference>
<evidence type="ECO:0000313" key="1">
    <source>
        <dbReference type="EMBL" id="RKP29993.1"/>
    </source>
</evidence>
<evidence type="ECO:0000313" key="2">
    <source>
        <dbReference type="Proteomes" id="UP000268321"/>
    </source>
</evidence>
<protein>
    <submittedName>
        <fullName evidence="1">Uncharacterized protein</fullName>
    </submittedName>
</protein>
<name>A0A4P9ZB36_9ASCO</name>
<accession>A0A4P9ZB36</accession>
<dbReference type="AlphaFoldDB" id="A0A4P9ZB36"/>
<organism evidence="1 2">
    <name type="scientific">Metschnikowia bicuspidata</name>
    <dbReference type="NCBI Taxonomy" id="27322"/>
    <lineage>
        <taxon>Eukaryota</taxon>
        <taxon>Fungi</taxon>
        <taxon>Dikarya</taxon>
        <taxon>Ascomycota</taxon>
        <taxon>Saccharomycotina</taxon>
        <taxon>Pichiomycetes</taxon>
        <taxon>Metschnikowiaceae</taxon>
        <taxon>Metschnikowia</taxon>
    </lineage>
</organism>
<keyword evidence="2" id="KW-1185">Reference proteome</keyword>
<dbReference type="GO" id="GO:0007165">
    <property type="term" value="P:signal transduction"/>
    <property type="evidence" value="ECO:0007669"/>
    <property type="project" value="InterPro"/>
</dbReference>
<dbReference type="Pfam" id="PF16818">
    <property type="entry name" value="SLM4"/>
    <property type="match status" value="1"/>
</dbReference>
<dbReference type="OrthoDB" id="4074735at2759"/>
<dbReference type="EMBL" id="ML004469">
    <property type="protein sequence ID" value="RKP29993.1"/>
    <property type="molecule type" value="Genomic_DNA"/>
</dbReference>
<reference evidence="2" key="1">
    <citation type="journal article" date="2018" name="Nat. Microbiol.">
        <title>Leveraging single-cell genomics to expand the fungal tree of life.</title>
        <authorList>
            <person name="Ahrendt S.R."/>
            <person name="Quandt C.A."/>
            <person name="Ciobanu D."/>
            <person name="Clum A."/>
            <person name="Salamov A."/>
            <person name="Andreopoulos B."/>
            <person name="Cheng J.F."/>
            <person name="Woyke T."/>
            <person name="Pelin A."/>
            <person name="Henrissat B."/>
            <person name="Reynolds N.K."/>
            <person name="Benny G.L."/>
            <person name="Smith M.E."/>
            <person name="James T.Y."/>
            <person name="Grigoriev I.V."/>
        </authorList>
    </citation>
    <scope>NUCLEOTIDE SEQUENCE [LARGE SCALE GENOMIC DNA]</scope>
    <source>
        <strain evidence="2">Baker2002</strain>
    </source>
</reference>